<evidence type="ECO:0000259" key="8">
    <source>
        <dbReference type="Pfam" id="PF04116"/>
    </source>
</evidence>
<feature type="transmembrane region" description="Helical" evidence="7">
    <location>
        <begin position="30"/>
        <end position="55"/>
    </location>
</feature>
<keyword evidence="2 7" id="KW-0812">Transmembrane</keyword>
<evidence type="ECO:0000256" key="3">
    <source>
        <dbReference type="ARBA" id="ARBA00022989"/>
    </source>
</evidence>
<dbReference type="AlphaFoldDB" id="A0A397FX16"/>
<evidence type="ECO:0000256" key="7">
    <source>
        <dbReference type="SAM" id="Phobius"/>
    </source>
</evidence>
<evidence type="ECO:0000256" key="6">
    <source>
        <dbReference type="ARBA" id="ARBA00023136"/>
    </source>
</evidence>
<dbReference type="Pfam" id="PF04116">
    <property type="entry name" value="FA_hydroxylase"/>
    <property type="match status" value="1"/>
</dbReference>
<dbReference type="GO" id="GO:0005506">
    <property type="term" value="F:iron ion binding"/>
    <property type="evidence" value="ECO:0007669"/>
    <property type="project" value="InterPro"/>
</dbReference>
<dbReference type="InterPro" id="IPR050307">
    <property type="entry name" value="Sterol_Desaturase_Related"/>
</dbReference>
<dbReference type="GO" id="GO:0016020">
    <property type="term" value="C:membrane"/>
    <property type="evidence" value="ECO:0007669"/>
    <property type="project" value="UniProtKB-SubCell"/>
</dbReference>
<proteinExistence type="predicted"/>
<keyword evidence="3 7" id="KW-1133">Transmembrane helix</keyword>
<accession>A0A397FX16</accession>
<feature type="transmembrane region" description="Helical" evidence="7">
    <location>
        <begin position="76"/>
        <end position="99"/>
    </location>
</feature>
<evidence type="ECO:0000256" key="2">
    <source>
        <dbReference type="ARBA" id="ARBA00022692"/>
    </source>
</evidence>
<evidence type="ECO:0000256" key="4">
    <source>
        <dbReference type="ARBA" id="ARBA00023002"/>
    </source>
</evidence>
<organism evidence="9 10">
    <name type="scientific">Aspergillus thermomutatus</name>
    <name type="common">Neosartorya pseudofischeri</name>
    <dbReference type="NCBI Taxonomy" id="41047"/>
    <lineage>
        <taxon>Eukaryota</taxon>
        <taxon>Fungi</taxon>
        <taxon>Dikarya</taxon>
        <taxon>Ascomycota</taxon>
        <taxon>Pezizomycotina</taxon>
        <taxon>Eurotiomycetes</taxon>
        <taxon>Eurotiomycetidae</taxon>
        <taxon>Eurotiales</taxon>
        <taxon>Aspergillaceae</taxon>
        <taxon>Aspergillus</taxon>
        <taxon>Aspergillus subgen. Fumigati</taxon>
    </lineage>
</organism>
<dbReference type="Proteomes" id="UP000215305">
    <property type="component" value="Unassembled WGS sequence"/>
</dbReference>
<feature type="transmembrane region" description="Helical" evidence="7">
    <location>
        <begin position="193"/>
        <end position="209"/>
    </location>
</feature>
<dbReference type="STRING" id="41047.A0A397FX16"/>
<keyword evidence="6 7" id="KW-0472">Membrane</keyword>
<dbReference type="GO" id="GO:0016491">
    <property type="term" value="F:oxidoreductase activity"/>
    <property type="evidence" value="ECO:0007669"/>
    <property type="project" value="UniProtKB-KW"/>
</dbReference>
<comment type="subcellular location">
    <subcellularLocation>
        <location evidence="1">Membrane</location>
    </subcellularLocation>
</comment>
<evidence type="ECO:0000313" key="10">
    <source>
        <dbReference type="Proteomes" id="UP000215305"/>
    </source>
</evidence>
<dbReference type="RefSeq" id="XP_026609605.1">
    <property type="nucleotide sequence ID" value="XM_026754489.1"/>
</dbReference>
<evidence type="ECO:0000256" key="1">
    <source>
        <dbReference type="ARBA" id="ARBA00004370"/>
    </source>
</evidence>
<dbReference type="GO" id="GO:0008610">
    <property type="term" value="P:lipid biosynthetic process"/>
    <property type="evidence" value="ECO:0007669"/>
    <property type="project" value="InterPro"/>
</dbReference>
<feature type="domain" description="Fatty acid hydroxylase" evidence="8">
    <location>
        <begin position="125"/>
        <end position="237"/>
    </location>
</feature>
<dbReference type="GeneID" id="38122844"/>
<name>A0A397FX16_ASPTH</name>
<dbReference type="InterPro" id="IPR006694">
    <property type="entry name" value="Fatty_acid_hydroxylase"/>
</dbReference>
<keyword evidence="10" id="KW-1185">Reference proteome</keyword>
<dbReference type="OrthoDB" id="4470087at2759"/>
<dbReference type="VEuPathDB" id="FungiDB:CDV56_100870"/>
<dbReference type="EMBL" id="NKHU02000470">
    <property type="protein sequence ID" value="RHZ43215.1"/>
    <property type="molecule type" value="Genomic_DNA"/>
</dbReference>
<keyword evidence="4" id="KW-0560">Oxidoreductase</keyword>
<evidence type="ECO:0000256" key="5">
    <source>
        <dbReference type="ARBA" id="ARBA00023098"/>
    </source>
</evidence>
<sequence>MLGPVDRLVHHFANTWQDLVERYPAGVIEIGISLFVSVFALIVPSTIFLSIDTAFPDFVKRHKKQAEEKRPHSVKLAKCILLVILNISLAISTVVLSKLCFGWQFSPFRVDPELPSGRMLLLDFAYAALCREVIVYYIHRLSHWPWFYKHIHRVHHEFQAPIGFVAGYIHPIESQINGGAPLYVPLAVRRAHMVSYLVFFFATVFYVVLDHTGYTVWWFPNARAHDLHHEKLTCNFGMEKVKLCEV</sequence>
<dbReference type="PANTHER" id="PTHR11863">
    <property type="entry name" value="STEROL DESATURASE"/>
    <property type="match status" value="1"/>
</dbReference>
<gene>
    <name evidence="9" type="ORF">CDV56_100870</name>
</gene>
<comment type="caution">
    <text evidence="9">The sequence shown here is derived from an EMBL/GenBank/DDBJ whole genome shotgun (WGS) entry which is preliminary data.</text>
</comment>
<protein>
    <recommendedName>
        <fullName evidence="8">Fatty acid hydroxylase domain-containing protein</fullName>
    </recommendedName>
</protein>
<evidence type="ECO:0000313" key="9">
    <source>
        <dbReference type="EMBL" id="RHZ43215.1"/>
    </source>
</evidence>
<keyword evidence="5" id="KW-0443">Lipid metabolism</keyword>
<reference evidence="9" key="1">
    <citation type="submission" date="2018-08" db="EMBL/GenBank/DDBJ databases">
        <title>Draft genome sequence of azole-resistant Aspergillus thermomutatus (Neosartorya pseudofischeri) strain HMR AF 39, isolated from a human nasal aspirate.</title>
        <authorList>
            <person name="Parent-Michaud M."/>
            <person name="Dufresne P.J."/>
            <person name="Fournier E."/>
            <person name="Martineau C."/>
            <person name="Moreira S."/>
            <person name="Perkins V."/>
            <person name="De Repentigny L."/>
            <person name="Dufresne S.F."/>
        </authorList>
    </citation>
    <scope>NUCLEOTIDE SEQUENCE [LARGE SCALE GENOMIC DNA]</scope>
    <source>
        <strain evidence="9">HMR AF 39</strain>
    </source>
</reference>